<protein>
    <submittedName>
        <fullName evidence="1">OsmC family peroxiredoxin</fullName>
    </submittedName>
</protein>
<reference evidence="1 2" key="2">
    <citation type="submission" date="2019-02" db="EMBL/GenBank/DDBJ databases">
        <title>'Lichenibacterium ramalinii' gen. nov. sp. nov., 'Lichenibacterium minor' gen. nov. sp. nov.</title>
        <authorList>
            <person name="Pankratov T."/>
        </authorList>
    </citation>
    <scope>NUCLEOTIDE SEQUENCE [LARGE SCALE GENOMIC DNA]</scope>
    <source>
        <strain evidence="1 2">RmlP001</strain>
    </source>
</reference>
<dbReference type="SUPFAM" id="SSF82784">
    <property type="entry name" value="OsmC-like"/>
    <property type="match status" value="1"/>
</dbReference>
<sequence>MTGCGPLAEHVDWTTSLELGTGTGDLPQVARNARTLACKTVATARLRQRHHIRDLPPIGSGAGSPASETLLAEEEEPHPSEMLLAALGACVTASIQANAVARGIPLRKLEVHSRGEVDLSSLWGGDRRPHPLGFESISIEVHIEADAPRDALRRLVDHAVLWSPVANTLHDPVHLDVALVTE</sequence>
<comment type="caution">
    <text evidence="1">The sequence shown here is derived from an EMBL/GenBank/DDBJ whole genome shotgun (WGS) entry which is preliminary data.</text>
</comment>
<dbReference type="InterPro" id="IPR003718">
    <property type="entry name" value="OsmC/Ohr_fam"/>
</dbReference>
<dbReference type="PANTHER" id="PTHR35368:SF1">
    <property type="entry name" value="HYDROPEROXIDE REDUCTASE"/>
    <property type="match status" value="1"/>
</dbReference>
<proteinExistence type="predicted"/>
<gene>
    <name evidence="1" type="ORF">D3272_13075</name>
</gene>
<dbReference type="InterPro" id="IPR036102">
    <property type="entry name" value="OsmC/Ohrsf"/>
</dbReference>
<evidence type="ECO:0000313" key="2">
    <source>
        <dbReference type="Proteomes" id="UP000289411"/>
    </source>
</evidence>
<dbReference type="InterPro" id="IPR052924">
    <property type="entry name" value="OsmC/Ohr_hydroprdx_reductase"/>
</dbReference>
<evidence type="ECO:0000313" key="1">
    <source>
        <dbReference type="EMBL" id="RYB04380.1"/>
    </source>
</evidence>
<keyword evidence="2" id="KW-1185">Reference proteome</keyword>
<organism evidence="1 2">
    <name type="scientific">Lichenibacterium ramalinae</name>
    <dbReference type="NCBI Taxonomy" id="2316527"/>
    <lineage>
        <taxon>Bacteria</taxon>
        <taxon>Pseudomonadati</taxon>
        <taxon>Pseudomonadota</taxon>
        <taxon>Alphaproteobacteria</taxon>
        <taxon>Hyphomicrobiales</taxon>
        <taxon>Lichenihabitantaceae</taxon>
        <taxon>Lichenibacterium</taxon>
    </lineage>
</organism>
<dbReference type="PANTHER" id="PTHR35368">
    <property type="entry name" value="HYDROPEROXIDE REDUCTASE"/>
    <property type="match status" value="1"/>
</dbReference>
<accession>A0A4Q2RB46</accession>
<dbReference type="Pfam" id="PF02566">
    <property type="entry name" value="OsmC"/>
    <property type="match status" value="1"/>
</dbReference>
<dbReference type="AlphaFoldDB" id="A0A4Q2RB46"/>
<dbReference type="Gene3D" id="3.30.300.20">
    <property type="match status" value="1"/>
</dbReference>
<name>A0A4Q2RB46_9HYPH</name>
<dbReference type="Proteomes" id="UP000289411">
    <property type="component" value="Unassembled WGS sequence"/>
</dbReference>
<reference evidence="1 2" key="1">
    <citation type="submission" date="2018-09" db="EMBL/GenBank/DDBJ databases">
        <authorList>
            <person name="Grouzdev D.S."/>
            <person name="Krutkina M.S."/>
        </authorList>
    </citation>
    <scope>NUCLEOTIDE SEQUENCE [LARGE SCALE GENOMIC DNA]</scope>
    <source>
        <strain evidence="1 2">RmlP001</strain>
    </source>
</reference>
<dbReference type="EMBL" id="QYBC01000010">
    <property type="protein sequence ID" value="RYB04380.1"/>
    <property type="molecule type" value="Genomic_DNA"/>
</dbReference>
<dbReference type="InterPro" id="IPR015946">
    <property type="entry name" value="KH_dom-like_a/b"/>
</dbReference>